<evidence type="ECO:0000313" key="2">
    <source>
        <dbReference type="Proteomes" id="UP001524642"/>
    </source>
</evidence>
<dbReference type="RefSeq" id="WP_257717691.1">
    <property type="nucleotide sequence ID" value="NZ_JANJOU010000018.1"/>
</dbReference>
<comment type="caution">
    <text evidence="1">The sequence shown here is derived from an EMBL/GenBank/DDBJ whole genome shotgun (WGS) entry which is preliminary data.</text>
</comment>
<name>A0ABT1X7E7_9PROT</name>
<dbReference type="Proteomes" id="UP001524642">
    <property type="component" value="Unassembled WGS sequence"/>
</dbReference>
<evidence type="ECO:0000313" key="1">
    <source>
        <dbReference type="EMBL" id="MCR0984026.1"/>
    </source>
</evidence>
<keyword evidence="2" id="KW-1185">Reference proteome</keyword>
<evidence type="ECO:0008006" key="3">
    <source>
        <dbReference type="Google" id="ProtNLM"/>
    </source>
</evidence>
<reference evidence="1 2" key="1">
    <citation type="submission" date="2022-06" db="EMBL/GenBank/DDBJ databases">
        <title>Roseomonas CN29.</title>
        <authorList>
            <person name="Cheng Y."/>
            <person name="He X."/>
        </authorList>
    </citation>
    <scope>NUCLEOTIDE SEQUENCE [LARGE SCALE GENOMIC DNA]</scope>
    <source>
        <strain evidence="1 2">CN29</strain>
    </source>
</reference>
<dbReference type="EMBL" id="JANJOU010000018">
    <property type="protein sequence ID" value="MCR0984026.1"/>
    <property type="molecule type" value="Genomic_DNA"/>
</dbReference>
<protein>
    <recommendedName>
        <fullName evidence="3">DUF4304 domain-containing protein</fullName>
    </recommendedName>
</protein>
<sequence>MSTLVERALRSAAEDLGLSTDGWSPIQGFPGTGHAFRHAERPALVVEVSANDHGWGWSVGQSESGPRRQANPGVVQRWACVHKLIVRESPNSRAALLDALAIAGDDLAEARACSTEMLHTRLDVLVCRKGLDLFVGPVQRLDAAPAEPVEPLRLEWSYRGATPAGDAVTGTVQASNEVEAVEAFERLHPGADLAELTPRMAGLAPVLPIARQLAEEGMRRAAALPRAPVLPTLH</sequence>
<accession>A0ABT1X7E7</accession>
<proteinExistence type="predicted"/>
<gene>
    <name evidence="1" type="ORF">NRP21_18380</name>
</gene>
<organism evidence="1 2">
    <name type="scientific">Roseomonas populi</name>
    <dbReference type="NCBI Taxonomy" id="3121582"/>
    <lineage>
        <taxon>Bacteria</taxon>
        <taxon>Pseudomonadati</taxon>
        <taxon>Pseudomonadota</taxon>
        <taxon>Alphaproteobacteria</taxon>
        <taxon>Acetobacterales</taxon>
        <taxon>Roseomonadaceae</taxon>
        <taxon>Roseomonas</taxon>
    </lineage>
</organism>